<dbReference type="InterPro" id="IPR010064">
    <property type="entry name" value="HK97-gp10_tail"/>
</dbReference>
<dbReference type="EMBL" id="CYZK01000025">
    <property type="protein sequence ID" value="CUO75078.1"/>
    <property type="molecule type" value="Genomic_DNA"/>
</dbReference>
<evidence type="ECO:0000313" key="2">
    <source>
        <dbReference type="Proteomes" id="UP000095362"/>
    </source>
</evidence>
<evidence type="ECO:0000313" key="1">
    <source>
        <dbReference type="EMBL" id="CUO75078.1"/>
    </source>
</evidence>
<dbReference type="NCBIfam" id="TIGR01725">
    <property type="entry name" value="phge_HK97_gp10"/>
    <property type="match status" value="1"/>
</dbReference>
<sequence>MGFQAIGFDDFAKELDRLGKLDEYAPDMLETAAPILERELKGQVQAEANRGYATGDLAGSIKSRKPEKNERGHYVTITASGKDKKGVRRNEKLAYLNYGTTKQQARPVISKAVQNAEGECLEAMQRKFDEVTGP</sequence>
<reference evidence="1 2" key="1">
    <citation type="submission" date="2015-09" db="EMBL/GenBank/DDBJ databases">
        <authorList>
            <consortium name="Pathogen Informatics"/>
        </authorList>
    </citation>
    <scope>NUCLEOTIDE SEQUENCE [LARGE SCALE GENOMIC DNA]</scope>
    <source>
        <strain evidence="1 2">2789STDY5834866</strain>
    </source>
</reference>
<organism evidence="1 2">
    <name type="scientific">Coprococcus comes</name>
    <dbReference type="NCBI Taxonomy" id="410072"/>
    <lineage>
        <taxon>Bacteria</taxon>
        <taxon>Bacillati</taxon>
        <taxon>Bacillota</taxon>
        <taxon>Clostridia</taxon>
        <taxon>Lachnospirales</taxon>
        <taxon>Lachnospiraceae</taxon>
        <taxon>Coprococcus</taxon>
    </lineage>
</organism>
<dbReference type="Proteomes" id="UP000095362">
    <property type="component" value="Unassembled WGS sequence"/>
</dbReference>
<dbReference type="RefSeq" id="WP_055262042.1">
    <property type="nucleotide sequence ID" value="NZ_CYZK01000025.1"/>
</dbReference>
<name>A0A174HPL7_9FIRM</name>
<proteinExistence type="predicted"/>
<dbReference type="AlphaFoldDB" id="A0A174HPL7"/>
<gene>
    <name evidence="1" type="ORF">ERS852481_02793</name>
</gene>
<accession>A0A174HPL7</accession>
<protein>
    <submittedName>
        <fullName evidence="1">Phage protein, HK97 gp10 family</fullName>
    </submittedName>
</protein>